<dbReference type="AlphaFoldDB" id="A0A418T427"/>
<protein>
    <submittedName>
        <fullName evidence="1">Uncharacterized protein</fullName>
    </submittedName>
</protein>
<organism evidence="1 2">
    <name type="scientific">Paracoccus onubensis</name>
    <dbReference type="NCBI Taxonomy" id="1675788"/>
    <lineage>
        <taxon>Bacteria</taxon>
        <taxon>Pseudomonadati</taxon>
        <taxon>Pseudomonadota</taxon>
        <taxon>Alphaproteobacteria</taxon>
        <taxon>Rhodobacterales</taxon>
        <taxon>Paracoccaceae</taxon>
        <taxon>Paracoccus</taxon>
    </lineage>
</organism>
<evidence type="ECO:0000313" key="1">
    <source>
        <dbReference type="EMBL" id="RJE87971.1"/>
    </source>
</evidence>
<keyword evidence="2" id="KW-1185">Reference proteome</keyword>
<proteinExistence type="predicted"/>
<evidence type="ECO:0000313" key="2">
    <source>
        <dbReference type="Proteomes" id="UP000284202"/>
    </source>
</evidence>
<dbReference type="Proteomes" id="UP000284202">
    <property type="component" value="Unassembled WGS sequence"/>
</dbReference>
<comment type="caution">
    <text evidence="1">The sequence shown here is derived from an EMBL/GenBank/DDBJ whole genome shotgun (WGS) entry which is preliminary data.</text>
</comment>
<accession>A0A418T427</accession>
<sequence>MAIEIEDIRRLEVRDGDTIVVQVARPVTDSIAQSIVDYFKRSVTAEVKVIVIDPDVGISVMSRPVMKEAAPSPC</sequence>
<reference evidence="2" key="1">
    <citation type="submission" date="2018-09" db="EMBL/GenBank/DDBJ databases">
        <title>Acidovorax cavernicola nov. sp. isolated from Gruta de las Maravillas (Aracena, Spain).</title>
        <authorList>
            <person name="Jurado V."/>
            <person name="Gutierrez-Patricio S."/>
            <person name="Gonzalez-Pimentel J.L."/>
            <person name="Miller A.Z."/>
            <person name="Laiz L."/>
            <person name="Saiz-Jimenez C."/>
        </authorList>
    </citation>
    <scope>NUCLEOTIDE SEQUENCE [LARGE SCALE GENOMIC DNA]</scope>
    <source>
        <strain evidence="2">1011MAR3C25</strain>
    </source>
</reference>
<gene>
    <name evidence="1" type="ORF">D3P04_03355</name>
</gene>
<dbReference type="RefSeq" id="WP_119745947.1">
    <property type="nucleotide sequence ID" value="NZ_QZCG01000002.1"/>
</dbReference>
<name>A0A418T427_9RHOB</name>
<dbReference type="EMBL" id="QZCG01000002">
    <property type="protein sequence ID" value="RJE87971.1"/>
    <property type="molecule type" value="Genomic_DNA"/>
</dbReference>